<name>F0F8M9_9BACT</name>
<comment type="caution">
    <text evidence="1">The sequence shown here is derived from an EMBL/GenBank/DDBJ whole genome shotgun (WGS) entry which is preliminary data.</text>
</comment>
<proteinExistence type="predicted"/>
<dbReference type="EMBL" id="AEWX01000027">
    <property type="protein sequence ID" value="EGC19406.1"/>
    <property type="molecule type" value="Genomic_DNA"/>
</dbReference>
<evidence type="ECO:0000313" key="2">
    <source>
        <dbReference type="Proteomes" id="UP000005697"/>
    </source>
</evidence>
<protein>
    <submittedName>
        <fullName evidence="1">Uncharacterized protein</fullName>
    </submittedName>
</protein>
<gene>
    <name evidence="1" type="ORF">HMPREF9141_1946</name>
</gene>
<sequence>MSCWSLCGDVIAPCPERVFPESTETAISKHGLLGYGCFRIDPSDMVNRMKRQLSCVRLVLIQ</sequence>
<accession>F0F8M9</accession>
<evidence type="ECO:0000313" key="1">
    <source>
        <dbReference type="EMBL" id="EGC19406.1"/>
    </source>
</evidence>
<dbReference type="AlphaFoldDB" id="F0F8M9"/>
<dbReference type="Proteomes" id="UP000005697">
    <property type="component" value="Unassembled WGS sequence"/>
</dbReference>
<keyword evidence="2" id="KW-1185">Reference proteome</keyword>
<dbReference type="HOGENOM" id="CLU_2900439_0_0_10"/>
<reference evidence="1 2" key="1">
    <citation type="submission" date="2011-01" db="EMBL/GenBank/DDBJ databases">
        <authorList>
            <person name="Muzny D."/>
            <person name="Qin X."/>
            <person name="Deng J."/>
            <person name="Jiang H."/>
            <person name="Liu Y."/>
            <person name="Qu J."/>
            <person name="Song X.-Z."/>
            <person name="Zhang L."/>
            <person name="Thornton R."/>
            <person name="Coyle M."/>
            <person name="Francisco L."/>
            <person name="Jackson L."/>
            <person name="Javaid M."/>
            <person name="Korchina V."/>
            <person name="Kovar C."/>
            <person name="Mata R."/>
            <person name="Mathew T."/>
            <person name="Ngo R."/>
            <person name="Nguyen L."/>
            <person name="Nguyen N."/>
            <person name="Okwuonu G."/>
            <person name="Ongeri F."/>
            <person name="Pham C."/>
            <person name="Simmons D."/>
            <person name="Wilczek-Boney K."/>
            <person name="Hale W."/>
            <person name="Jakkamsetti A."/>
            <person name="Pham P."/>
            <person name="Ruth R."/>
            <person name="San Lucas F."/>
            <person name="Warren J."/>
            <person name="Zhang J."/>
            <person name="Zhao Z."/>
            <person name="Zhou C."/>
            <person name="Zhu D."/>
            <person name="Lee S."/>
            <person name="Bess C."/>
            <person name="Blankenburg K."/>
            <person name="Forbes L."/>
            <person name="Fu Q."/>
            <person name="Gubbala S."/>
            <person name="Hirani K."/>
            <person name="Jayaseelan J.C."/>
            <person name="Lara F."/>
            <person name="Munidasa M."/>
            <person name="Palculict T."/>
            <person name="Patil S."/>
            <person name="Pu L.-L."/>
            <person name="Saada N."/>
            <person name="Tang L."/>
            <person name="Weissenberger G."/>
            <person name="Zhu Y."/>
            <person name="Hemphill L."/>
            <person name="Shang Y."/>
            <person name="Youmans B."/>
            <person name="Ayvaz T."/>
            <person name="Ross M."/>
            <person name="Santibanez J."/>
            <person name="Aqrawi P."/>
            <person name="Gross S."/>
            <person name="Joshi V."/>
            <person name="Fowler G."/>
            <person name="Nazareth L."/>
            <person name="Reid J."/>
            <person name="Worley K."/>
            <person name="Petrosino J."/>
            <person name="Highlander S."/>
            <person name="Gibbs R."/>
        </authorList>
    </citation>
    <scope>NUCLEOTIDE SEQUENCE [LARGE SCALE GENOMIC DNA]</scope>
    <source>
        <strain evidence="1 2">DSM 16608</strain>
    </source>
</reference>
<dbReference type="STRING" id="888743.HMPREF9141_1946"/>
<organism evidence="1 2">
    <name type="scientific">Prevotella multiformis DSM 16608</name>
    <dbReference type="NCBI Taxonomy" id="888743"/>
    <lineage>
        <taxon>Bacteria</taxon>
        <taxon>Pseudomonadati</taxon>
        <taxon>Bacteroidota</taxon>
        <taxon>Bacteroidia</taxon>
        <taxon>Bacteroidales</taxon>
        <taxon>Prevotellaceae</taxon>
        <taxon>Prevotella</taxon>
    </lineage>
</organism>